<evidence type="ECO:0000313" key="6">
    <source>
        <dbReference type="EMBL" id="KAG0314208.1"/>
    </source>
</evidence>
<dbReference type="OrthoDB" id="10251809at2759"/>
<evidence type="ECO:0000256" key="3">
    <source>
        <dbReference type="SAM" id="MobiDB-lite"/>
    </source>
</evidence>
<keyword evidence="1" id="KW-0880">Kelch repeat</keyword>
<sequence length="531" mass="55843">MHRLHYSLLGAALVALQMSLTTAQAPPPVPLAAAAMSYASDGDKMYIQGGVNTNGGLSLQFWSLNLAANWTVDSPAWMNHTDEMTYPFSGGAGTVTKSGDFVATGRGPAVPGILCIYHNMNLTVVQKPTPLLGTGPVIASDPNTGDVYFMGDGVVMDSSLAKQTLNAAPLVSTGQAVSWHKPESSIISTYVNNNTGSLDLQMFSPSKPDGWKSLNTPSIIGQRTGHCFVPNDDGSKYFLFGGSTGDTVHNDLFTYDVATNAWQQTPSSVPVAPRTNMACVMAGSTLVIWGGFSNTATVNTTGSAASGVATDTRPMLFDSVTRSWVTTFAAVPSDDVEIPVSKSHVGAIVGGVVGGVAFVVLMAGLFVFMRRRNARQGGIREAPSDTFRNQKAEISDEEGYGPVEMGGYTAAPGANVAYGSPAPGQVMPAYYQTTPPIPQHSSLSNHHSQLAPVSGVAHPTIIQSPFEDDHSRSVQNPLLPPGNNGFPSAPALQPVSRMSGSYHDRPTSQGTMVGQGTARRGSRDSLNYLDI</sequence>
<dbReference type="SUPFAM" id="SSF117281">
    <property type="entry name" value="Kelch motif"/>
    <property type="match status" value="1"/>
</dbReference>
<dbReference type="Pfam" id="PF24681">
    <property type="entry name" value="Kelch_KLHDC2_KLHL20_DRC7"/>
    <property type="match status" value="1"/>
</dbReference>
<accession>A0A9P6R8J8</accession>
<proteinExistence type="predicted"/>
<organism evidence="6 7">
    <name type="scientific">Dissophora globulifera</name>
    <dbReference type="NCBI Taxonomy" id="979702"/>
    <lineage>
        <taxon>Eukaryota</taxon>
        <taxon>Fungi</taxon>
        <taxon>Fungi incertae sedis</taxon>
        <taxon>Mucoromycota</taxon>
        <taxon>Mortierellomycotina</taxon>
        <taxon>Mortierellomycetes</taxon>
        <taxon>Mortierellales</taxon>
        <taxon>Mortierellaceae</taxon>
        <taxon>Dissophora</taxon>
    </lineage>
</organism>
<comment type="caution">
    <text evidence="6">The sequence shown here is derived from an EMBL/GenBank/DDBJ whole genome shotgun (WGS) entry which is preliminary data.</text>
</comment>
<keyword evidence="4" id="KW-0472">Membrane</keyword>
<evidence type="ECO:0000256" key="4">
    <source>
        <dbReference type="SAM" id="Phobius"/>
    </source>
</evidence>
<evidence type="ECO:0000256" key="2">
    <source>
        <dbReference type="ARBA" id="ARBA00022737"/>
    </source>
</evidence>
<keyword evidence="2" id="KW-0677">Repeat</keyword>
<dbReference type="AlphaFoldDB" id="A0A9P6R8J8"/>
<keyword evidence="4" id="KW-1133">Transmembrane helix</keyword>
<dbReference type="PANTHER" id="PTHR46647">
    <property type="entry name" value="RAB9 EFFECTOR PROTEIN WITH KELCH MOTIFS"/>
    <property type="match status" value="1"/>
</dbReference>
<dbReference type="EMBL" id="JAAAIP010000635">
    <property type="protein sequence ID" value="KAG0314208.1"/>
    <property type="molecule type" value="Genomic_DNA"/>
</dbReference>
<dbReference type="Proteomes" id="UP000738325">
    <property type="component" value="Unassembled WGS sequence"/>
</dbReference>
<name>A0A9P6R8J8_9FUNG</name>
<dbReference type="Gene3D" id="2.120.10.80">
    <property type="entry name" value="Kelch-type beta propeller"/>
    <property type="match status" value="1"/>
</dbReference>
<dbReference type="InterPro" id="IPR015915">
    <property type="entry name" value="Kelch-typ_b-propeller"/>
</dbReference>
<feature type="chain" id="PRO_5040411751" evidence="5">
    <location>
        <begin position="24"/>
        <end position="531"/>
    </location>
</feature>
<evidence type="ECO:0000256" key="1">
    <source>
        <dbReference type="ARBA" id="ARBA00022441"/>
    </source>
</evidence>
<dbReference type="InterPro" id="IPR052124">
    <property type="entry name" value="Rab9_kelch_effector"/>
</dbReference>
<keyword evidence="7" id="KW-1185">Reference proteome</keyword>
<evidence type="ECO:0000313" key="7">
    <source>
        <dbReference type="Proteomes" id="UP000738325"/>
    </source>
</evidence>
<keyword evidence="4" id="KW-0812">Transmembrane</keyword>
<protein>
    <submittedName>
        <fullName evidence="6">Uncharacterized protein</fullName>
    </submittedName>
</protein>
<evidence type="ECO:0000256" key="5">
    <source>
        <dbReference type="SAM" id="SignalP"/>
    </source>
</evidence>
<feature type="signal peptide" evidence="5">
    <location>
        <begin position="1"/>
        <end position="23"/>
    </location>
</feature>
<gene>
    <name evidence="6" type="ORF">BGZ99_008287</name>
</gene>
<keyword evidence="5" id="KW-0732">Signal</keyword>
<feature type="transmembrane region" description="Helical" evidence="4">
    <location>
        <begin position="345"/>
        <end position="368"/>
    </location>
</feature>
<feature type="region of interest" description="Disordered" evidence="3">
    <location>
        <begin position="493"/>
        <end position="531"/>
    </location>
</feature>
<reference evidence="6" key="1">
    <citation type="journal article" date="2020" name="Fungal Divers.">
        <title>Resolving the Mortierellaceae phylogeny through synthesis of multi-gene phylogenetics and phylogenomics.</title>
        <authorList>
            <person name="Vandepol N."/>
            <person name="Liber J."/>
            <person name="Desiro A."/>
            <person name="Na H."/>
            <person name="Kennedy M."/>
            <person name="Barry K."/>
            <person name="Grigoriev I.V."/>
            <person name="Miller A.N."/>
            <person name="O'Donnell K."/>
            <person name="Stajich J.E."/>
            <person name="Bonito G."/>
        </authorList>
    </citation>
    <scope>NUCLEOTIDE SEQUENCE</scope>
    <source>
        <strain evidence="6">REB-010B</strain>
    </source>
</reference>
<dbReference type="PANTHER" id="PTHR46647:SF1">
    <property type="entry name" value="RAB9 EFFECTOR PROTEIN WITH KELCH MOTIFS"/>
    <property type="match status" value="1"/>
</dbReference>